<evidence type="ECO:0000313" key="7">
    <source>
        <dbReference type="Proteomes" id="UP000812270"/>
    </source>
</evidence>
<evidence type="ECO:0000256" key="4">
    <source>
        <dbReference type="NCBIfam" id="TIGR02150"/>
    </source>
</evidence>
<dbReference type="PIRSF" id="PIRSF018427">
    <property type="entry name" value="Isopntndiph_ism"/>
    <property type="match status" value="1"/>
</dbReference>
<dbReference type="EC" id="5.3.3.2" evidence="4"/>
<dbReference type="GO" id="GO:0009240">
    <property type="term" value="P:isopentenyl diphosphate biosynthetic process"/>
    <property type="evidence" value="ECO:0007669"/>
    <property type="project" value="TreeGrafter"/>
</dbReference>
<evidence type="ECO:0000259" key="5">
    <source>
        <dbReference type="PROSITE" id="PS51462"/>
    </source>
</evidence>
<organism evidence="6 7">
    <name type="scientific">Pinibacter aurantiacus</name>
    <dbReference type="NCBI Taxonomy" id="2851599"/>
    <lineage>
        <taxon>Bacteria</taxon>
        <taxon>Pseudomonadati</taxon>
        <taxon>Bacteroidota</taxon>
        <taxon>Chitinophagia</taxon>
        <taxon>Chitinophagales</taxon>
        <taxon>Chitinophagaceae</taxon>
        <taxon>Pinibacter</taxon>
    </lineage>
</organism>
<comment type="caution">
    <text evidence="6">The sequence shown here is derived from an EMBL/GenBank/DDBJ whole genome shotgun (WGS) entry which is preliminary data.</text>
</comment>
<dbReference type="GO" id="GO:0005737">
    <property type="term" value="C:cytoplasm"/>
    <property type="evidence" value="ECO:0007669"/>
    <property type="project" value="TreeGrafter"/>
</dbReference>
<keyword evidence="6" id="KW-0413">Isomerase</keyword>
<dbReference type="NCBIfam" id="NF002995">
    <property type="entry name" value="PRK03759.1"/>
    <property type="match status" value="1"/>
</dbReference>
<dbReference type="CDD" id="cd02885">
    <property type="entry name" value="NUDIX_IPP_Isomerase"/>
    <property type="match status" value="1"/>
</dbReference>
<keyword evidence="1" id="KW-0963">Cytoplasm</keyword>
<dbReference type="GO" id="GO:0004452">
    <property type="term" value="F:isopentenyl-diphosphate delta-isomerase activity"/>
    <property type="evidence" value="ECO:0007669"/>
    <property type="project" value="UniProtKB-UniRule"/>
</dbReference>
<evidence type="ECO:0000313" key="6">
    <source>
        <dbReference type="EMBL" id="MBV4357864.1"/>
    </source>
</evidence>
<name>A0A9E2SAQ5_9BACT</name>
<dbReference type="Proteomes" id="UP000812270">
    <property type="component" value="Unassembled WGS sequence"/>
</dbReference>
<keyword evidence="3" id="KW-0460">Magnesium</keyword>
<evidence type="ECO:0000256" key="3">
    <source>
        <dbReference type="ARBA" id="ARBA00022842"/>
    </source>
</evidence>
<accession>A0A9E2SAQ5</accession>
<reference evidence="6" key="1">
    <citation type="submission" date="2021-06" db="EMBL/GenBank/DDBJ databases">
        <authorList>
            <person name="Huq M.A."/>
        </authorList>
    </citation>
    <scope>NUCLEOTIDE SEQUENCE</scope>
    <source>
        <strain evidence="6">MAH-26</strain>
    </source>
</reference>
<dbReference type="PANTHER" id="PTHR10885">
    <property type="entry name" value="ISOPENTENYL-DIPHOSPHATE DELTA-ISOMERASE"/>
    <property type="match status" value="1"/>
</dbReference>
<protein>
    <recommendedName>
        <fullName evidence="4">Isopentenyl-diphosphate delta-isomerase</fullName>
        <ecNumber evidence="4">5.3.3.2</ecNumber>
    </recommendedName>
</protein>
<dbReference type="AlphaFoldDB" id="A0A9E2SAQ5"/>
<dbReference type="PANTHER" id="PTHR10885:SF0">
    <property type="entry name" value="ISOPENTENYL-DIPHOSPHATE DELTA-ISOMERASE"/>
    <property type="match status" value="1"/>
</dbReference>
<dbReference type="NCBIfam" id="TIGR02150">
    <property type="entry name" value="IPP_isom_1"/>
    <property type="match status" value="1"/>
</dbReference>
<dbReference type="PROSITE" id="PS51462">
    <property type="entry name" value="NUDIX"/>
    <property type="match status" value="1"/>
</dbReference>
<proteinExistence type="inferred from homology"/>
<dbReference type="InterPro" id="IPR011876">
    <property type="entry name" value="IsopentenylPP_isomerase_typ1"/>
</dbReference>
<dbReference type="InterPro" id="IPR056375">
    <property type="entry name" value="Idi_bact"/>
</dbReference>
<evidence type="ECO:0000256" key="2">
    <source>
        <dbReference type="ARBA" id="ARBA00022723"/>
    </source>
</evidence>
<keyword evidence="2" id="KW-0479">Metal-binding</keyword>
<feature type="domain" description="Nudix hydrolase" evidence="5">
    <location>
        <begin position="28"/>
        <end position="160"/>
    </location>
</feature>
<dbReference type="EMBL" id="JAHSPG010000008">
    <property type="protein sequence ID" value="MBV4357864.1"/>
    <property type="molecule type" value="Genomic_DNA"/>
</dbReference>
<dbReference type="GO" id="GO:0046872">
    <property type="term" value="F:metal ion binding"/>
    <property type="evidence" value="ECO:0007669"/>
    <property type="project" value="UniProtKB-KW"/>
</dbReference>
<dbReference type="HAMAP" id="MF_00202">
    <property type="entry name" value="Idi"/>
    <property type="match status" value="1"/>
</dbReference>
<dbReference type="Pfam" id="PF00293">
    <property type="entry name" value="NUDIX"/>
    <property type="match status" value="1"/>
</dbReference>
<gene>
    <name evidence="6" type="primary">idi</name>
    <name evidence="6" type="ORF">KTO63_11940</name>
</gene>
<evidence type="ECO:0000256" key="1">
    <source>
        <dbReference type="ARBA" id="ARBA00022490"/>
    </source>
</evidence>
<dbReference type="InterPro" id="IPR000086">
    <property type="entry name" value="NUDIX_hydrolase_dom"/>
</dbReference>
<keyword evidence="7" id="KW-1185">Reference proteome</keyword>
<sequence>MSQQVILVNEKDEMLGTMEKMEAHQKAFLHRAFSVFIFNKKGEMLLQQRALNKYHSAGLWTNACCSHPFPDEDVEIAAQRRLYEEMGFTTPLKKAFDFVYKAPFDNGLTEYEFDHVFVGIHDNGIHVNESEVKEYCYKSVEEIADSLTTHPAKYTAWFHIAFPMVMNWSETNSI</sequence>